<dbReference type="CDD" id="cd11864">
    <property type="entry name" value="SH3_PEX13_eumet"/>
    <property type="match status" value="1"/>
</dbReference>
<evidence type="ECO:0000259" key="15">
    <source>
        <dbReference type="PROSITE" id="PS50002"/>
    </source>
</evidence>
<dbReference type="PANTHER" id="PTHR19332">
    <property type="entry name" value="PEROXISOMAL MEMBRANE PROTEIN PEX13"/>
    <property type="match status" value="1"/>
</dbReference>
<keyword evidence="5" id="KW-0653">Protein transport</keyword>
<dbReference type="InterPro" id="IPR001452">
    <property type="entry name" value="SH3_domain"/>
</dbReference>
<keyword evidence="3" id="KW-0813">Transport</keyword>
<dbReference type="Proteomes" id="UP000594262">
    <property type="component" value="Unplaced"/>
</dbReference>
<dbReference type="PANTHER" id="PTHR19332:SF1">
    <property type="entry name" value="PEROXISOMAL MEMBRANE PROTEIN PEX13"/>
    <property type="match status" value="1"/>
</dbReference>
<dbReference type="GeneID" id="136818163"/>
<dbReference type="Gene3D" id="2.30.30.40">
    <property type="entry name" value="SH3 Domains"/>
    <property type="match status" value="1"/>
</dbReference>
<dbReference type="Pfam" id="PF04088">
    <property type="entry name" value="Peroxin-13_N"/>
    <property type="match status" value="1"/>
</dbReference>
<evidence type="ECO:0000256" key="9">
    <source>
        <dbReference type="ARBA" id="ARBA00023140"/>
    </source>
</evidence>
<protein>
    <recommendedName>
        <fullName evidence="11">Peroxisomal membrane protein PEX13</fullName>
    </recommendedName>
    <alternativeName>
        <fullName evidence="10">Peroxin-13</fullName>
    </alternativeName>
</protein>
<organism evidence="16 17">
    <name type="scientific">Clytia hemisphaerica</name>
    <dbReference type="NCBI Taxonomy" id="252671"/>
    <lineage>
        <taxon>Eukaryota</taxon>
        <taxon>Metazoa</taxon>
        <taxon>Cnidaria</taxon>
        <taxon>Hydrozoa</taxon>
        <taxon>Hydroidolina</taxon>
        <taxon>Leptothecata</taxon>
        <taxon>Obeliida</taxon>
        <taxon>Clytiidae</taxon>
        <taxon>Clytia</taxon>
    </lineage>
</organism>
<evidence type="ECO:0000256" key="2">
    <source>
        <dbReference type="ARBA" id="ARBA00022443"/>
    </source>
</evidence>
<evidence type="ECO:0000256" key="13">
    <source>
        <dbReference type="PROSITE-ProRule" id="PRU00192"/>
    </source>
</evidence>
<keyword evidence="7" id="KW-0811">Translocation</keyword>
<evidence type="ECO:0000256" key="11">
    <source>
        <dbReference type="ARBA" id="ARBA00034535"/>
    </source>
</evidence>
<dbReference type="SUPFAM" id="SSF50044">
    <property type="entry name" value="SH3-domain"/>
    <property type="match status" value="1"/>
</dbReference>
<evidence type="ECO:0000256" key="10">
    <source>
        <dbReference type="ARBA" id="ARBA00029693"/>
    </source>
</evidence>
<dbReference type="InterPro" id="IPR035463">
    <property type="entry name" value="Pex13"/>
</dbReference>
<dbReference type="PROSITE" id="PS50002">
    <property type="entry name" value="SH3"/>
    <property type="match status" value="1"/>
</dbReference>
<proteinExistence type="inferred from homology"/>
<evidence type="ECO:0000313" key="16">
    <source>
        <dbReference type="EnsemblMetazoa" id="CLYHEMP005253.1"/>
    </source>
</evidence>
<evidence type="ECO:0000256" key="3">
    <source>
        <dbReference type="ARBA" id="ARBA00022448"/>
    </source>
</evidence>
<evidence type="ECO:0000313" key="17">
    <source>
        <dbReference type="Proteomes" id="UP000594262"/>
    </source>
</evidence>
<dbReference type="InterPro" id="IPR007223">
    <property type="entry name" value="Peroxin-13_N"/>
</dbReference>
<evidence type="ECO:0000256" key="8">
    <source>
        <dbReference type="ARBA" id="ARBA00023136"/>
    </source>
</evidence>
<keyword evidence="2 13" id="KW-0728">SH3 domain</keyword>
<keyword evidence="8" id="KW-0472">Membrane</keyword>
<feature type="domain" description="SH3" evidence="15">
    <location>
        <begin position="247"/>
        <end position="310"/>
    </location>
</feature>
<dbReference type="InterPro" id="IPR036028">
    <property type="entry name" value="SH3-like_dom_sf"/>
</dbReference>
<dbReference type="GO" id="GO:1990429">
    <property type="term" value="C:peroxisomal importomer complex"/>
    <property type="evidence" value="ECO:0007669"/>
    <property type="project" value="TreeGrafter"/>
</dbReference>
<evidence type="ECO:0000256" key="5">
    <source>
        <dbReference type="ARBA" id="ARBA00022927"/>
    </source>
</evidence>
<sequence>MAINYPGSGFPNDFDQHQFITPLGSSQPRISPVFNPEEKGPENPPPLPQRNTQPPYTNFAPYGGGYNSYYGGGNPYQNYLHGNTGGMFQNFGSPMYQNNRITNGLENVSQNAFQSAQSFIGAFSSISMMLESTLFAVQNSVRAIAGVADQFGHLRHYLLSSAASFYRLVNCYYKKILCVLRLKQPDTQDERFWQDAMSGRSGTEESRLYASLLFFSLVIATPWFVWKLLKSINYQQKQEEKWFEGSGEHFVAEVKFPFVARSRDEMNLSKNTIVRLAPKARQPNIKGWLLASDGENQGLVPANYIKVLGKNRKESTLPTTKTKSHDLVDNKPNVSNDDFNDIYESNGEPNNTEKG</sequence>
<evidence type="ECO:0000256" key="1">
    <source>
        <dbReference type="ARBA" id="ARBA00006033"/>
    </source>
</evidence>
<feature type="region of interest" description="Disordered" evidence="14">
    <location>
        <begin position="1"/>
        <end position="54"/>
    </location>
</feature>
<dbReference type="SMART" id="SM00326">
    <property type="entry name" value="SH3"/>
    <property type="match status" value="1"/>
</dbReference>
<name>A0A7M5USV5_9CNID</name>
<comment type="similarity">
    <text evidence="1">Belongs to the peroxin-13 family.</text>
</comment>
<dbReference type="EnsemblMetazoa" id="CLYHEMT005253.1">
    <property type="protein sequence ID" value="CLYHEMP005253.1"/>
    <property type="gene ID" value="CLYHEMG005253"/>
</dbReference>
<dbReference type="RefSeq" id="XP_066930623.1">
    <property type="nucleotide sequence ID" value="XM_067074522.1"/>
</dbReference>
<evidence type="ECO:0000256" key="7">
    <source>
        <dbReference type="ARBA" id="ARBA00023010"/>
    </source>
</evidence>
<evidence type="ECO:0000256" key="12">
    <source>
        <dbReference type="ARBA" id="ARBA00046271"/>
    </source>
</evidence>
<keyword evidence="4" id="KW-0812">Transmembrane</keyword>
<dbReference type="AlphaFoldDB" id="A0A7M5USV5"/>
<keyword evidence="6" id="KW-1133">Transmembrane helix</keyword>
<accession>A0A7M5USV5</accession>
<dbReference type="Pfam" id="PF14604">
    <property type="entry name" value="SH3_9"/>
    <property type="match status" value="1"/>
</dbReference>
<evidence type="ECO:0000256" key="4">
    <source>
        <dbReference type="ARBA" id="ARBA00022692"/>
    </source>
</evidence>
<feature type="region of interest" description="Disordered" evidence="14">
    <location>
        <begin position="315"/>
        <end position="355"/>
    </location>
</feature>
<dbReference type="OrthoDB" id="10037838at2759"/>
<evidence type="ECO:0000256" key="14">
    <source>
        <dbReference type="SAM" id="MobiDB-lite"/>
    </source>
</evidence>
<comment type="subcellular location">
    <subcellularLocation>
        <location evidence="12">Peroxisome membrane</location>
    </subcellularLocation>
</comment>
<evidence type="ECO:0000256" key="6">
    <source>
        <dbReference type="ARBA" id="ARBA00022989"/>
    </source>
</evidence>
<dbReference type="GO" id="GO:0005778">
    <property type="term" value="C:peroxisomal membrane"/>
    <property type="evidence" value="ECO:0007669"/>
    <property type="project" value="UniProtKB-SubCell"/>
</dbReference>
<keyword evidence="17" id="KW-1185">Reference proteome</keyword>
<dbReference type="GO" id="GO:0016560">
    <property type="term" value="P:protein import into peroxisome matrix, docking"/>
    <property type="evidence" value="ECO:0007669"/>
    <property type="project" value="InterPro"/>
</dbReference>
<reference evidence="16" key="1">
    <citation type="submission" date="2021-01" db="UniProtKB">
        <authorList>
            <consortium name="EnsemblMetazoa"/>
        </authorList>
    </citation>
    <scope>IDENTIFICATION</scope>
</reference>
<keyword evidence="9" id="KW-0576">Peroxisome</keyword>